<dbReference type="AlphaFoldDB" id="A0AAV7MV17"/>
<evidence type="ECO:0000313" key="2">
    <source>
        <dbReference type="EMBL" id="KAJ1107586.1"/>
    </source>
</evidence>
<organism evidence="2 3">
    <name type="scientific">Pleurodeles waltl</name>
    <name type="common">Iberian ribbed newt</name>
    <dbReference type="NCBI Taxonomy" id="8319"/>
    <lineage>
        <taxon>Eukaryota</taxon>
        <taxon>Metazoa</taxon>
        <taxon>Chordata</taxon>
        <taxon>Craniata</taxon>
        <taxon>Vertebrata</taxon>
        <taxon>Euteleostomi</taxon>
        <taxon>Amphibia</taxon>
        <taxon>Batrachia</taxon>
        <taxon>Caudata</taxon>
        <taxon>Salamandroidea</taxon>
        <taxon>Salamandridae</taxon>
        <taxon>Pleurodelinae</taxon>
        <taxon>Pleurodeles</taxon>
    </lineage>
</organism>
<reference evidence="2" key="1">
    <citation type="journal article" date="2022" name="bioRxiv">
        <title>Sequencing and chromosome-scale assembly of the giantPleurodeles waltlgenome.</title>
        <authorList>
            <person name="Brown T."/>
            <person name="Elewa A."/>
            <person name="Iarovenko S."/>
            <person name="Subramanian E."/>
            <person name="Araus A.J."/>
            <person name="Petzold A."/>
            <person name="Susuki M."/>
            <person name="Suzuki K.-i.T."/>
            <person name="Hayashi T."/>
            <person name="Toyoda A."/>
            <person name="Oliveira C."/>
            <person name="Osipova E."/>
            <person name="Leigh N.D."/>
            <person name="Simon A."/>
            <person name="Yun M.H."/>
        </authorList>
    </citation>
    <scope>NUCLEOTIDE SEQUENCE</scope>
    <source>
        <strain evidence="2">20211129_DDA</strain>
        <tissue evidence="2">Liver</tissue>
    </source>
</reference>
<evidence type="ECO:0000256" key="1">
    <source>
        <dbReference type="SAM" id="MobiDB-lite"/>
    </source>
</evidence>
<keyword evidence="3" id="KW-1185">Reference proteome</keyword>
<feature type="compositionally biased region" description="Basic and acidic residues" evidence="1">
    <location>
        <begin position="87"/>
        <end position="109"/>
    </location>
</feature>
<comment type="caution">
    <text evidence="2">The sequence shown here is derived from an EMBL/GenBank/DDBJ whole genome shotgun (WGS) entry which is preliminary data.</text>
</comment>
<dbReference type="Proteomes" id="UP001066276">
    <property type="component" value="Chromosome 9"/>
</dbReference>
<evidence type="ECO:0000313" key="3">
    <source>
        <dbReference type="Proteomes" id="UP001066276"/>
    </source>
</evidence>
<proteinExistence type="predicted"/>
<protein>
    <submittedName>
        <fullName evidence="2">Uncharacterized protein</fullName>
    </submittedName>
</protein>
<dbReference type="EMBL" id="JANPWB010000013">
    <property type="protein sequence ID" value="KAJ1107586.1"/>
    <property type="molecule type" value="Genomic_DNA"/>
</dbReference>
<gene>
    <name evidence="2" type="ORF">NDU88_004976</name>
</gene>
<name>A0AAV7MV17_PLEWA</name>
<feature type="region of interest" description="Disordered" evidence="1">
    <location>
        <begin position="86"/>
        <end position="117"/>
    </location>
</feature>
<accession>A0AAV7MV17</accession>
<sequence length="117" mass="13575">MVRTVGMLRVVTNCKKQDRFKHGGGLRRGRCKIKYSATVVPLVFRSEMKDCLGVRGYYRGKQQMRVVDGRINTKIFSFREAVGLGPEAKEEEQSGKEQKTEKETQDRWEWSPVFESK</sequence>